<keyword evidence="1" id="KW-0378">Hydrolase</keyword>
<keyword evidence="1" id="KW-0255">Endonuclease</keyword>
<dbReference type="AlphaFoldDB" id="A0A1H9AQZ0"/>
<keyword evidence="1" id="KW-0540">Nuclease</keyword>
<evidence type="ECO:0000313" key="2">
    <source>
        <dbReference type="Proteomes" id="UP000181998"/>
    </source>
</evidence>
<dbReference type="RefSeq" id="WP_218142454.1">
    <property type="nucleotide sequence ID" value="NZ_FOFX01000004.1"/>
</dbReference>
<name>A0A1H9AQZ0_9PROT</name>
<reference evidence="2" key="1">
    <citation type="submission" date="2016-10" db="EMBL/GenBank/DDBJ databases">
        <authorList>
            <person name="Varghese N."/>
            <person name="Submissions S."/>
        </authorList>
    </citation>
    <scope>NUCLEOTIDE SEQUENCE [LARGE SCALE GENOMIC DNA]</scope>
    <source>
        <strain evidence="2">Nm9</strain>
    </source>
</reference>
<proteinExistence type="predicted"/>
<evidence type="ECO:0000313" key="1">
    <source>
        <dbReference type="EMBL" id="SEP78338.1"/>
    </source>
</evidence>
<organism evidence="1 2">
    <name type="scientific">Nitrosomonas ureae</name>
    <dbReference type="NCBI Taxonomy" id="44577"/>
    <lineage>
        <taxon>Bacteria</taxon>
        <taxon>Pseudomonadati</taxon>
        <taxon>Pseudomonadota</taxon>
        <taxon>Betaproteobacteria</taxon>
        <taxon>Nitrosomonadales</taxon>
        <taxon>Nitrosomonadaceae</taxon>
        <taxon>Nitrosomonas</taxon>
    </lineage>
</organism>
<dbReference type="EMBL" id="FOFX01000004">
    <property type="protein sequence ID" value="SEP78338.1"/>
    <property type="molecule type" value="Genomic_DNA"/>
</dbReference>
<sequence>MVREYVEENLKVIEIADAKAAKRHGLLPTGKPKPYKGYKGDSNYCIEIVRNEKGRWEGVVISTFEAYQLVRKHGAAQLQHSGLSISGKPLVMRLIIDDTVRLNVDGQSRTMRIAKLSGNGQIFMSNINEANVDARNRNKEDPFVYISKMAGSLQTAKARRITISPIGELRDPGFKE</sequence>
<dbReference type="GO" id="GO:0004519">
    <property type="term" value="F:endonuclease activity"/>
    <property type="evidence" value="ECO:0007669"/>
    <property type="project" value="UniProtKB-KW"/>
</dbReference>
<gene>
    <name evidence="1" type="ORF">SAMN05421510_100473</name>
</gene>
<accession>A0A1H9AQZ0</accession>
<dbReference type="Proteomes" id="UP000181998">
    <property type="component" value="Unassembled WGS sequence"/>
</dbReference>
<protein>
    <submittedName>
        <fullName evidence="1">CRISPR-associated endonuclease Csn1</fullName>
    </submittedName>
</protein>